<reference evidence="12" key="2">
    <citation type="submission" date="2025-09" db="UniProtKB">
        <authorList>
            <consortium name="Ensembl"/>
        </authorList>
    </citation>
    <scope>IDENTIFICATION</scope>
</reference>
<keyword evidence="8 9" id="KW-0030">Aminoacyl-tRNA synthetase</keyword>
<evidence type="ECO:0000256" key="3">
    <source>
        <dbReference type="ARBA" id="ARBA00018111"/>
    </source>
</evidence>
<keyword evidence="7 9" id="KW-0067">ATP-binding</keyword>
<keyword evidence="6 9" id="KW-0547">Nucleotide-binding</keyword>
<dbReference type="GO" id="GO:0005524">
    <property type="term" value="F:ATP binding"/>
    <property type="evidence" value="ECO:0007669"/>
    <property type="project" value="UniProtKB-KW"/>
</dbReference>
<proteinExistence type="inferred from homology"/>
<dbReference type="InterPro" id="IPR049940">
    <property type="entry name" value="GluQ/Sye"/>
</dbReference>
<dbReference type="GO" id="GO:0005739">
    <property type="term" value="C:mitochondrion"/>
    <property type="evidence" value="ECO:0007669"/>
    <property type="project" value="TreeGrafter"/>
</dbReference>
<evidence type="ECO:0000313" key="12">
    <source>
        <dbReference type="Ensembl" id="ENSJHYP00000017227.1"/>
    </source>
</evidence>
<sequence length="560" mass="65100">MHTNEELADLIFPDIHETVEDLEKRYPPRNLPEGALVTRFAPSPTGFLHTGSLFTALIAYYVAHMTHGVYFFRLEDTDQKREIKGSGNELVDQLAWFGLKQDEGFMGEGRDEQGNYGPYVQSHRGHIYDIVIKDLIKRGRAYPCFCTKEDLDQLRLVQEANKVVPGYYGEYATCRNKTIDEAFKLIKEGKPYVIRFKSMGDHNKFFKCHDLVRGTLSLPENDQDIIIRKGNNLPTYHFAHLCDDHFMRTNCVTRGEEWLSSLPIHLELFKTMGWEAPQYAHLPVILVQDKETGNKRKLSKQKNGKVIIEFTDGKKVKISEDAYLSMFLYPGKTLTKTGFDSLVKTTDEKIGRDYINSLLSRRLYSPKELQNKLIDVKKMSYVDSSLLIQKMVTEGYIDFSLYAQDRVESLKLKGFSREYIYKDLKNNRLDSAIIDNTLDKTEIDDEAIIRILNDEIRKHSSDSYVKLKDRLKYLLYTKGYDEGQSESLLSKLMMENGYFSSDSRQKDALRKAVLSSYDKIKRLKIEPRKKEQKLYQSLLYKGFSRDEILDVIKEEDLYFD</sequence>
<dbReference type="PRINTS" id="PR00987">
    <property type="entry name" value="TRNASYNTHGLU"/>
</dbReference>
<dbReference type="GO" id="GO:0004818">
    <property type="term" value="F:glutamate-tRNA ligase activity"/>
    <property type="evidence" value="ECO:0007669"/>
    <property type="project" value="TreeGrafter"/>
</dbReference>
<dbReference type="SUPFAM" id="SSF52374">
    <property type="entry name" value="Nucleotidylyl transferase"/>
    <property type="match status" value="1"/>
</dbReference>
<dbReference type="InterPro" id="IPR020058">
    <property type="entry name" value="Glu/Gln-tRNA-synth_Ib_cat-dom"/>
</dbReference>
<dbReference type="InterPro" id="IPR036388">
    <property type="entry name" value="WH-like_DNA-bd_sf"/>
</dbReference>
<dbReference type="Pfam" id="PF21981">
    <property type="entry name" value="RecX_HTH3"/>
    <property type="match status" value="1"/>
</dbReference>
<organism evidence="12 13">
    <name type="scientific">Junco hyemalis</name>
    <name type="common">Dark-eyed junco</name>
    <dbReference type="NCBI Taxonomy" id="40217"/>
    <lineage>
        <taxon>Eukaryota</taxon>
        <taxon>Metazoa</taxon>
        <taxon>Chordata</taxon>
        <taxon>Craniata</taxon>
        <taxon>Vertebrata</taxon>
        <taxon>Euteleostomi</taxon>
        <taxon>Archelosauria</taxon>
        <taxon>Archosauria</taxon>
        <taxon>Dinosauria</taxon>
        <taxon>Saurischia</taxon>
        <taxon>Theropoda</taxon>
        <taxon>Coelurosauria</taxon>
        <taxon>Aves</taxon>
        <taxon>Neognathae</taxon>
        <taxon>Neoaves</taxon>
        <taxon>Telluraves</taxon>
        <taxon>Australaves</taxon>
        <taxon>Passeriformes</taxon>
        <taxon>Passerellidae</taxon>
        <taxon>Junco</taxon>
    </lineage>
</organism>
<name>A0A8C5JCI8_JUNHY</name>
<keyword evidence="5 9" id="KW-0436">Ligase</keyword>
<dbReference type="Gene3D" id="3.40.50.620">
    <property type="entry name" value="HUPs"/>
    <property type="match status" value="1"/>
</dbReference>
<evidence type="ECO:0000256" key="7">
    <source>
        <dbReference type="ARBA" id="ARBA00022840"/>
    </source>
</evidence>
<dbReference type="PANTHER" id="PTHR43311:SF2">
    <property type="entry name" value="GLUTAMATE--TRNA LIGASE, MITOCHONDRIAL-RELATED"/>
    <property type="match status" value="1"/>
</dbReference>
<dbReference type="PANTHER" id="PTHR43311">
    <property type="entry name" value="GLUTAMATE--TRNA LIGASE"/>
    <property type="match status" value="1"/>
</dbReference>
<dbReference type="GO" id="GO:0006424">
    <property type="term" value="P:glutamyl-tRNA aminoacylation"/>
    <property type="evidence" value="ECO:0007669"/>
    <property type="project" value="TreeGrafter"/>
</dbReference>
<evidence type="ECO:0000256" key="8">
    <source>
        <dbReference type="ARBA" id="ARBA00023146"/>
    </source>
</evidence>
<evidence type="ECO:0000256" key="5">
    <source>
        <dbReference type="ARBA" id="ARBA00022598"/>
    </source>
</evidence>
<keyword evidence="4" id="KW-0963">Cytoplasm</keyword>
<dbReference type="AlphaFoldDB" id="A0A8C5JCI8"/>
<protein>
    <recommendedName>
        <fullName evidence="3">Regulatory protein RecX</fullName>
    </recommendedName>
</protein>
<dbReference type="InterPro" id="IPR000924">
    <property type="entry name" value="Glu/Gln-tRNA-synth"/>
</dbReference>
<keyword evidence="9" id="KW-0648">Protein biosynthesis</keyword>
<dbReference type="Proteomes" id="UP000694408">
    <property type="component" value="Unplaced"/>
</dbReference>
<evidence type="ECO:0000256" key="4">
    <source>
        <dbReference type="ARBA" id="ARBA00022490"/>
    </source>
</evidence>
<evidence type="ECO:0000259" key="10">
    <source>
        <dbReference type="Pfam" id="PF00749"/>
    </source>
</evidence>
<comment type="similarity">
    <text evidence="2">Belongs to the RecX family.</text>
</comment>
<dbReference type="InterPro" id="IPR014729">
    <property type="entry name" value="Rossmann-like_a/b/a_fold"/>
</dbReference>
<feature type="domain" description="RecX third three-helical" evidence="11">
    <location>
        <begin position="519"/>
        <end position="552"/>
    </location>
</feature>
<reference evidence="12" key="1">
    <citation type="submission" date="2025-08" db="UniProtKB">
        <authorList>
            <consortium name="Ensembl"/>
        </authorList>
    </citation>
    <scope>IDENTIFICATION</scope>
</reference>
<dbReference type="Ensembl" id="ENSJHYT00000020806.1">
    <property type="protein sequence ID" value="ENSJHYP00000017227.1"/>
    <property type="gene ID" value="ENSJHYG00000013176.1"/>
</dbReference>
<evidence type="ECO:0000313" key="13">
    <source>
        <dbReference type="Proteomes" id="UP000694408"/>
    </source>
</evidence>
<evidence type="ECO:0000256" key="1">
    <source>
        <dbReference type="ARBA" id="ARBA00004496"/>
    </source>
</evidence>
<evidence type="ECO:0000259" key="11">
    <source>
        <dbReference type="Pfam" id="PF21981"/>
    </source>
</evidence>
<dbReference type="Pfam" id="PF00749">
    <property type="entry name" value="tRNA-synt_1c"/>
    <property type="match status" value="1"/>
</dbReference>
<dbReference type="InterPro" id="IPR053925">
    <property type="entry name" value="RecX_HTH_3rd"/>
</dbReference>
<evidence type="ECO:0000256" key="2">
    <source>
        <dbReference type="ARBA" id="ARBA00009695"/>
    </source>
</evidence>
<evidence type="ECO:0000256" key="9">
    <source>
        <dbReference type="RuleBase" id="RU363037"/>
    </source>
</evidence>
<comment type="subcellular location">
    <subcellularLocation>
        <location evidence="1">Cytoplasm</location>
    </subcellularLocation>
</comment>
<evidence type="ECO:0000256" key="6">
    <source>
        <dbReference type="ARBA" id="ARBA00022741"/>
    </source>
</evidence>
<keyword evidence="13" id="KW-1185">Reference proteome</keyword>
<feature type="domain" description="Glutamyl/glutaminyl-tRNA synthetase class Ib catalytic" evidence="10">
    <location>
        <begin position="36"/>
        <end position="303"/>
    </location>
</feature>
<dbReference type="Gene3D" id="1.10.10.10">
    <property type="entry name" value="Winged helix-like DNA-binding domain superfamily/Winged helix DNA-binding domain"/>
    <property type="match status" value="1"/>
</dbReference>
<accession>A0A8C5JCI8</accession>
<comment type="similarity">
    <text evidence="9">Belongs to the class-I aminoacyl-tRNA synthetase family.</text>
</comment>